<gene>
    <name evidence="3" type="ORF">ACEWY4_020851</name>
</gene>
<dbReference type="Proteomes" id="UP001591681">
    <property type="component" value="Unassembled WGS sequence"/>
</dbReference>
<feature type="transmembrane region" description="Helical" evidence="2">
    <location>
        <begin position="39"/>
        <end position="58"/>
    </location>
</feature>
<dbReference type="Pfam" id="PF16054">
    <property type="entry name" value="TMEM72"/>
    <property type="match status" value="1"/>
</dbReference>
<comment type="caution">
    <text evidence="3">The sequence shown here is derived from an EMBL/GenBank/DDBJ whole genome shotgun (WGS) entry which is preliminary data.</text>
</comment>
<organism evidence="3 4">
    <name type="scientific">Coilia grayii</name>
    <name type="common">Gray's grenadier anchovy</name>
    <dbReference type="NCBI Taxonomy" id="363190"/>
    <lineage>
        <taxon>Eukaryota</taxon>
        <taxon>Metazoa</taxon>
        <taxon>Chordata</taxon>
        <taxon>Craniata</taxon>
        <taxon>Vertebrata</taxon>
        <taxon>Euteleostomi</taxon>
        <taxon>Actinopterygii</taxon>
        <taxon>Neopterygii</taxon>
        <taxon>Teleostei</taxon>
        <taxon>Clupei</taxon>
        <taxon>Clupeiformes</taxon>
        <taxon>Clupeoidei</taxon>
        <taxon>Engraulidae</taxon>
        <taxon>Coilinae</taxon>
        <taxon>Coilia</taxon>
    </lineage>
</organism>
<evidence type="ECO:0000313" key="3">
    <source>
        <dbReference type="EMBL" id="KAL2083078.1"/>
    </source>
</evidence>
<proteinExistence type="predicted"/>
<keyword evidence="4" id="KW-1185">Reference proteome</keyword>
<evidence type="ECO:0000256" key="1">
    <source>
        <dbReference type="SAM" id="MobiDB-lite"/>
    </source>
</evidence>
<evidence type="ECO:0000313" key="4">
    <source>
        <dbReference type="Proteomes" id="UP001591681"/>
    </source>
</evidence>
<evidence type="ECO:0000256" key="2">
    <source>
        <dbReference type="SAM" id="Phobius"/>
    </source>
</evidence>
<name>A0ABD1J7B1_9TELE</name>
<evidence type="ECO:0008006" key="5">
    <source>
        <dbReference type="Google" id="ProtNLM"/>
    </source>
</evidence>
<reference evidence="3 4" key="1">
    <citation type="submission" date="2024-09" db="EMBL/GenBank/DDBJ databases">
        <title>A chromosome-level genome assembly of Gray's grenadier anchovy, Coilia grayii.</title>
        <authorList>
            <person name="Fu Z."/>
        </authorList>
    </citation>
    <scope>NUCLEOTIDE SEQUENCE [LARGE SCALE GENOMIC DNA]</scope>
    <source>
        <strain evidence="3">G4</strain>
        <tissue evidence="3">Muscle</tissue>
    </source>
</reference>
<keyword evidence="2" id="KW-0812">Transmembrane</keyword>
<keyword evidence="2" id="KW-0472">Membrane</keyword>
<feature type="transmembrane region" description="Helical" evidence="2">
    <location>
        <begin position="106"/>
        <end position="128"/>
    </location>
</feature>
<feature type="compositionally biased region" description="Low complexity" evidence="1">
    <location>
        <begin position="208"/>
        <end position="219"/>
    </location>
</feature>
<feature type="region of interest" description="Disordered" evidence="1">
    <location>
        <begin position="135"/>
        <end position="154"/>
    </location>
</feature>
<keyword evidence="2" id="KW-1133">Transmembrane helix</keyword>
<dbReference type="PANTHER" id="PTHR28474:SF1">
    <property type="entry name" value="TRANSMEMBRANE PROTEIN 72"/>
    <property type="match status" value="1"/>
</dbReference>
<dbReference type="EMBL" id="JBHFQA010000018">
    <property type="protein sequence ID" value="KAL2083078.1"/>
    <property type="molecule type" value="Genomic_DNA"/>
</dbReference>
<dbReference type="AlphaFoldDB" id="A0ABD1J7B1"/>
<protein>
    <recommendedName>
        <fullName evidence="5">Transmembrane protein 72</fullName>
    </recommendedName>
</protein>
<accession>A0ABD1J7B1</accession>
<dbReference type="PANTHER" id="PTHR28474">
    <property type="entry name" value="TRANSMEMBRANE PROTEIN 72"/>
    <property type="match status" value="1"/>
</dbReference>
<sequence length="255" mass="28082">MESLWRAVDCACRIMGISTAAVLCGVGVETLRQGEQHSLAIYLLVSSAGMMLFEMAFFVDTLLQTCLPCPPDCRGLALWKRMAHVDGFQKFLYYTMMSVLCFLHPLMLWHALIPGCMLLITGLLNFLLSRQKKAEPERPPSEPYSDPSRTDVSLTEGGAAEHTFSFFHVIAGGRPSPLAFLPTNSRLQAPTPTISAELQVQGRPPSPRRTTGSPSTRRGCFGAPPEDEAHETEMDEYLYVDTEGTTSDKAPMIPP</sequence>
<dbReference type="InterPro" id="IPR032055">
    <property type="entry name" value="TMEM72"/>
</dbReference>
<feature type="region of interest" description="Disordered" evidence="1">
    <location>
        <begin position="195"/>
        <end position="233"/>
    </location>
</feature>